<gene>
    <name evidence="1" type="ORF">H7U36_08315</name>
</gene>
<dbReference type="SUPFAM" id="SSF47413">
    <property type="entry name" value="lambda repressor-like DNA-binding domains"/>
    <property type="match status" value="1"/>
</dbReference>
<keyword evidence="2" id="KW-1185">Reference proteome</keyword>
<protein>
    <submittedName>
        <fullName evidence="1">Helix-turn-helix transcriptional regulator</fullName>
    </submittedName>
</protein>
<comment type="caution">
    <text evidence="1">The sequence shown here is derived from an EMBL/GenBank/DDBJ whole genome shotgun (WGS) entry which is preliminary data.</text>
</comment>
<dbReference type="RefSeq" id="WP_033124941.1">
    <property type="nucleotide sequence ID" value="NZ_JACLYY010000007.1"/>
</dbReference>
<dbReference type="Proteomes" id="UP000716906">
    <property type="component" value="Unassembled WGS sequence"/>
</dbReference>
<dbReference type="EMBL" id="JACLYY010000007">
    <property type="protein sequence ID" value="MBM6738105.1"/>
    <property type="molecule type" value="Genomic_DNA"/>
</dbReference>
<dbReference type="InterPro" id="IPR001387">
    <property type="entry name" value="Cro/C1-type_HTH"/>
</dbReference>
<dbReference type="InterPro" id="IPR010982">
    <property type="entry name" value="Lambda_DNA-bd_dom_sf"/>
</dbReference>
<organism evidence="1 2">
    <name type="scientific">Faecalicatena fissicatena</name>
    <dbReference type="NCBI Taxonomy" id="290055"/>
    <lineage>
        <taxon>Bacteria</taxon>
        <taxon>Bacillati</taxon>
        <taxon>Bacillota</taxon>
        <taxon>Clostridia</taxon>
        <taxon>Lachnospirales</taxon>
        <taxon>Lachnospiraceae</taxon>
        <taxon>Faecalicatena</taxon>
    </lineage>
</organism>
<accession>A0ABS2E929</accession>
<evidence type="ECO:0000313" key="2">
    <source>
        <dbReference type="Proteomes" id="UP000716906"/>
    </source>
</evidence>
<reference evidence="1 2" key="1">
    <citation type="journal article" date="2021" name="Sci. Rep.">
        <title>The distribution of antibiotic resistance genes in chicken gut microbiota commensals.</title>
        <authorList>
            <person name="Juricova H."/>
            <person name="Matiasovicova J."/>
            <person name="Kubasova T."/>
            <person name="Cejkova D."/>
            <person name="Rychlik I."/>
        </authorList>
    </citation>
    <scope>NUCLEOTIDE SEQUENCE [LARGE SCALE GENOMIC DNA]</scope>
    <source>
        <strain evidence="1 2">An773</strain>
    </source>
</reference>
<dbReference type="Gene3D" id="1.10.260.40">
    <property type="entry name" value="lambda repressor-like DNA-binding domains"/>
    <property type="match status" value="1"/>
</dbReference>
<proteinExistence type="predicted"/>
<sequence>MEKNFGDSLKKYLKRSGLKEKDLAAFINYDITSISKWINGAKLPSSRNGEDIIRKMAKCFADGEGADLSEEEVADSLRSAWEKDLAYQDMNVPGLSGSLAFVDDRRAFFDLMRKIFRQTGVVREKSIEICATFDVLKLLGHRFYELIRELPSLGIHFISLQMCMDMDEAVGDYHFYCETLLNMVAGFERAEITIIQSERDMPRMLMVGDLFYVQILHMSGDEFAACYSAAREITEKFAKICAEILERPDKLLTYASPENLRKTNIQLDSYSSERQRLFFNEAPAMLLPDSVMDELIHGTENRSYQEYLRKLKRVFQKYTCKAHVDLILYSSVISDYIMTGELSLGNVAHQMEPEQVKAHINYLARCLEENENFRLFVLKDTSNMRTNFPKPPSIFIDTNAVTIENSQRKPNENYHISMYPQMIEMFANYFDDIKQKPNCVELTAEELRRYL</sequence>
<dbReference type="CDD" id="cd00093">
    <property type="entry name" value="HTH_XRE"/>
    <property type="match status" value="1"/>
</dbReference>
<evidence type="ECO:0000313" key="1">
    <source>
        <dbReference type="EMBL" id="MBM6738105.1"/>
    </source>
</evidence>
<name>A0ABS2E929_9FIRM</name>